<accession>A0AAD9MDK8</accession>
<dbReference type="AlphaFoldDB" id="A0AAD9MDK8"/>
<organism evidence="2 3">
    <name type="scientific">Phyllachora maydis</name>
    <dbReference type="NCBI Taxonomy" id="1825666"/>
    <lineage>
        <taxon>Eukaryota</taxon>
        <taxon>Fungi</taxon>
        <taxon>Dikarya</taxon>
        <taxon>Ascomycota</taxon>
        <taxon>Pezizomycotina</taxon>
        <taxon>Sordariomycetes</taxon>
        <taxon>Sordariomycetidae</taxon>
        <taxon>Phyllachorales</taxon>
        <taxon>Phyllachoraceae</taxon>
        <taxon>Phyllachora</taxon>
    </lineage>
</organism>
<proteinExistence type="predicted"/>
<dbReference type="EMBL" id="JAQQPM010000003">
    <property type="protein sequence ID" value="KAK2069993.1"/>
    <property type="molecule type" value="Genomic_DNA"/>
</dbReference>
<protein>
    <submittedName>
        <fullName evidence="2">Uncharacterized protein</fullName>
    </submittedName>
</protein>
<evidence type="ECO:0000256" key="1">
    <source>
        <dbReference type="SAM" id="MobiDB-lite"/>
    </source>
</evidence>
<dbReference type="Proteomes" id="UP001217918">
    <property type="component" value="Unassembled WGS sequence"/>
</dbReference>
<reference evidence="2" key="1">
    <citation type="journal article" date="2023" name="Mol. Plant Microbe Interact.">
        <title>Elucidating the Obligate Nature and Biological Capacity of an Invasive Fungal Corn Pathogen.</title>
        <authorList>
            <person name="MacCready J.S."/>
            <person name="Roggenkamp E.M."/>
            <person name="Gdanetz K."/>
            <person name="Chilvers M.I."/>
        </authorList>
    </citation>
    <scope>NUCLEOTIDE SEQUENCE</scope>
    <source>
        <strain evidence="2">PM02</strain>
    </source>
</reference>
<evidence type="ECO:0000313" key="2">
    <source>
        <dbReference type="EMBL" id="KAK2069993.1"/>
    </source>
</evidence>
<evidence type="ECO:0000313" key="3">
    <source>
        <dbReference type="Proteomes" id="UP001217918"/>
    </source>
</evidence>
<gene>
    <name evidence="2" type="ORF">P8C59_004531</name>
</gene>
<keyword evidence="3" id="KW-1185">Reference proteome</keyword>
<comment type="caution">
    <text evidence="2">The sequence shown here is derived from an EMBL/GenBank/DDBJ whole genome shotgun (WGS) entry which is preliminary data.</text>
</comment>
<name>A0AAD9MDK8_9PEZI</name>
<feature type="region of interest" description="Disordered" evidence="1">
    <location>
        <begin position="49"/>
        <end position="68"/>
    </location>
</feature>
<sequence>MTLCCTVSRSNRGNGRVCLAPEPPHGQDRAPCCDAAADFLPVRDHGFARAPSAEGAKKHRRTPTEDSHVAGFKPLQAGVTNAKAFPDGRTRSGAGSEELGRTTEEWTTASKLKQSAGSQQKVSTEIVNLPKLAKTKQPWNRCLRVVFLQQWAYALASDDTERAVMAMPSKDVLFTLYKTGNTWQNSADIFKYMLEPAFLLGRGVQIAPVAGIHVSLRITTRSWRETLIN</sequence>
<feature type="region of interest" description="Disordered" evidence="1">
    <location>
        <begin position="83"/>
        <end position="103"/>
    </location>
</feature>